<feature type="chain" id="PRO_5002115116" description="DUF4352 domain-containing protein" evidence="2">
    <location>
        <begin position="25"/>
        <end position="173"/>
    </location>
</feature>
<evidence type="ECO:0000313" key="3">
    <source>
        <dbReference type="EMBL" id="AJE33769.1"/>
    </source>
</evidence>
<proteinExistence type="predicted"/>
<sequence>MSRLRPALALLACSALLTACSGEAGGNGGDESINVTTSETPVAAASQVDPVEAESLRGKTTDPGLNVDMRYQGVRSGTTGGSIITVLVTNLNDEPLPVDALPQPTLTYNSGGGTMVDAEPMTGDNTDMTLGLDLPLGSGASTNVRYAFNVSPGNLWDAKLQVGNIIWEGNLNF</sequence>
<protein>
    <recommendedName>
        <fullName evidence="5">DUF4352 domain-containing protein</fullName>
    </recommendedName>
</protein>
<evidence type="ECO:0000256" key="1">
    <source>
        <dbReference type="SAM" id="MobiDB-lite"/>
    </source>
</evidence>
<feature type="signal peptide" evidence="2">
    <location>
        <begin position="1"/>
        <end position="24"/>
    </location>
</feature>
<evidence type="ECO:0000256" key="2">
    <source>
        <dbReference type="SAM" id="SignalP"/>
    </source>
</evidence>
<organism evidence="3 4">
    <name type="scientific">Corynebacterium humireducens NBRC 106098 = DSM 45392</name>
    <dbReference type="NCBI Taxonomy" id="1223515"/>
    <lineage>
        <taxon>Bacteria</taxon>
        <taxon>Bacillati</taxon>
        <taxon>Actinomycetota</taxon>
        <taxon>Actinomycetes</taxon>
        <taxon>Mycobacteriales</taxon>
        <taxon>Corynebacteriaceae</taxon>
        <taxon>Corynebacterium</taxon>
    </lineage>
</organism>
<evidence type="ECO:0008006" key="5">
    <source>
        <dbReference type="Google" id="ProtNLM"/>
    </source>
</evidence>
<feature type="region of interest" description="Disordered" evidence="1">
    <location>
        <begin position="40"/>
        <end position="65"/>
    </location>
</feature>
<dbReference type="AlphaFoldDB" id="A0A0B5DDB7"/>
<accession>A0A0B5DDB7</accession>
<dbReference type="PROSITE" id="PS51257">
    <property type="entry name" value="PROKAR_LIPOPROTEIN"/>
    <property type="match status" value="1"/>
</dbReference>
<dbReference type="KEGG" id="chm:B842_09600"/>
<reference evidence="3 4" key="1">
    <citation type="submission" date="2013-04" db="EMBL/GenBank/DDBJ databases">
        <title>Complete genome sequence of Corynebacterium humireducens DSM 45392(T), isolated from a wastewater-fed microbial fuel cell.</title>
        <authorList>
            <person name="Ruckert C."/>
            <person name="Albersmeier A."/>
            <person name="Kalinowski J."/>
        </authorList>
    </citation>
    <scope>NUCLEOTIDE SEQUENCE [LARGE SCALE GENOMIC DNA]</scope>
    <source>
        <strain evidence="4">MFC-5</strain>
    </source>
</reference>
<dbReference type="Proteomes" id="UP000031524">
    <property type="component" value="Chromosome"/>
</dbReference>
<dbReference type="HOGENOM" id="CLU_133136_0_0_11"/>
<dbReference type="STRING" id="1223515.B842_09600"/>
<dbReference type="OrthoDB" id="4419866at2"/>
<evidence type="ECO:0000313" key="4">
    <source>
        <dbReference type="Proteomes" id="UP000031524"/>
    </source>
</evidence>
<dbReference type="EMBL" id="CP005286">
    <property type="protein sequence ID" value="AJE33769.1"/>
    <property type="molecule type" value="Genomic_DNA"/>
</dbReference>
<name>A0A0B5DDB7_9CORY</name>
<keyword evidence="4" id="KW-1185">Reference proteome</keyword>
<keyword evidence="2" id="KW-0732">Signal</keyword>
<dbReference type="RefSeq" id="WP_052437874.1">
    <property type="nucleotide sequence ID" value="NZ_BCSU01000009.1"/>
</dbReference>
<gene>
    <name evidence="3" type="ORF">B842_09600</name>
</gene>